<feature type="domain" description="Carrier" evidence="5">
    <location>
        <begin position="99"/>
        <end position="174"/>
    </location>
</feature>
<evidence type="ECO:0000256" key="3">
    <source>
        <dbReference type="ARBA" id="ARBA00022679"/>
    </source>
</evidence>
<reference evidence="6 7" key="1">
    <citation type="submission" date="2019-08" db="EMBL/GenBank/DDBJ databases">
        <title>Draft genome for granaticin producer strain Streptomyces parvus C05.</title>
        <authorList>
            <person name="Gonzalez-Pimentel J.L."/>
        </authorList>
    </citation>
    <scope>NUCLEOTIDE SEQUENCE [LARGE SCALE GENOMIC DNA]</scope>
    <source>
        <strain evidence="6 7">C05</strain>
    </source>
</reference>
<dbReference type="InterPro" id="IPR050091">
    <property type="entry name" value="PKS_NRPS_Biosynth_Enz"/>
</dbReference>
<sequence length="221" mass="23296">MTAHLGDADLQRSRRGGMLALSSSDGLALLDRALSSAEAVLVPAGLDLAELRGRSEPGEIPPLLRALVRPARRTARAAELPGDSLAQRLAVLPDAERTRSLLQLVGEHVATVLGRSTADGIDTGQAFKDVGFDSLLAVELRNRLTDATGIRLPATLVFDHPTPAALARHLKEQLVPDGADTPDVAPGQPAGNIPEIDEGFDLEAATDDEIFALIDNELGRS</sequence>
<dbReference type="Gene3D" id="3.40.50.720">
    <property type="entry name" value="NAD(P)-binding Rossmann-like Domain"/>
    <property type="match status" value="1"/>
</dbReference>
<dbReference type="SUPFAM" id="SSF47336">
    <property type="entry name" value="ACP-like"/>
    <property type="match status" value="1"/>
</dbReference>
<dbReference type="InterPro" id="IPR036736">
    <property type="entry name" value="ACP-like_sf"/>
</dbReference>
<keyword evidence="2" id="KW-0597">Phosphoprotein</keyword>
<keyword evidence="3" id="KW-0808">Transferase</keyword>
<protein>
    <recommendedName>
        <fullName evidence="5">Carrier domain-containing protein</fullName>
    </recommendedName>
</protein>
<dbReference type="Pfam" id="PF00550">
    <property type="entry name" value="PP-binding"/>
    <property type="match status" value="1"/>
</dbReference>
<dbReference type="Proteomes" id="UP000323242">
    <property type="component" value="Unassembled WGS sequence"/>
</dbReference>
<evidence type="ECO:0000256" key="2">
    <source>
        <dbReference type="ARBA" id="ARBA00022553"/>
    </source>
</evidence>
<proteinExistence type="predicted"/>
<evidence type="ECO:0000256" key="4">
    <source>
        <dbReference type="ARBA" id="ARBA00023268"/>
    </source>
</evidence>
<dbReference type="InterPro" id="IPR020806">
    <property type="entry name" value="PKS_PP-bd"/>
</dbReference>
<evidence type="ECO:0000259" key="5">
    <source>
        <dbReference type="PROSITE" id="PS50075"/>
    </source>
</evidence>
<organism evidence="6 7">
    <name type="scientific">Streptomyces parvus</name>
    <dbReference type="NCBI Taxonomy" id="66428"/>
    <lineage>
        <taxon>Bacteria</taxon>
        <taxon>Bacillati</taxon>
        <taxon>Actinomycetota</taxon>
        <taxon>Actinomycetes</taxon>
        <taxon>Kitasatosporales</taxon>
        <taxon>Streptomycetaceae</taxon>
        <taxon>Streptomyces</taxon>
    </lineage>
</organism>
<dbReference type="Gene3D" id="1.10.1200.10">
    <property type="entry name" value="ACP-like"/>
    <property type="match status" value="1"/>
</dbReference>
<dbReference type="EMBL" id="VSZQ01000003">
    <property type="protein sequence ID" value="TYR66427.1"/>
    <property type="molecule type" value="Genomic_DNA"/>
</dbReference>
<dbReference type="GO" id="GO:0017000">
    <property type="term" value="P:antibiotic biosynthetic process"/>
    <property type="evidence" value="ECO:0007669"/>
    <property type="project" value="UniProtKB-ARBA"/>
</dbReference>
<dbReference type="GO" id="GO:0031177">
    <property type="term" value="F:phosphopantetheine binding"/>
    <property type="evidence" value="ECO:0007669"/>
    <property type="project" value="InterPro"/>
</dbReference>
<dbReference type="AlphaFoldDB" id="A0A5D4JLW8"/>
<dbReference type="InterPro" id="IPR006162">
    <property type="entry name" value="Ppantetheine_attach_site"/>
</dbReference>
<name>A0A5D4JLW8_9ACTN</name>
<dbReference type="GO" id="GO:0006633">
    <property type="term" value="P:fatty acid biosynthetic process"/>
    <property type="evidence" value="ECO:0007669"/>
    <property type="project" value="TreeGrafter"/>
</dbReference>
<evidence type="ECO:0000313" key="7">
    <source>
        <dbReference type="Proteomes" id="UP000323242"/>
    </source>
</evidence>
<dbReference type="FunFam" id="1.10.1200.10:FF:000007">
    <property type="entry name" value="Probable polyketide synthase pks17"/>
    <property type="match status" value="1"/>
</dbReference>
<keyword evidence="1" id="KW-0596">Phosphopantetheine</keyword>
<dbReference type="SMART" id="SM00823">
    <property type="entry name" value="PKS_PP"/>
    <property type="match status" value="1"/>
</dbReference>
<dbReference type="SMART" id="SM01294">
    <property type="entry name" value="PKS_PP_betabranch"/>
    <property type="match status" value="1"/>
</dbReference>
<dbReference type="PROSITE" id="PS50075">
    <property type="entry name" value="CARRIER"/>
    <property type="match status" value="1"/>
</dbReference>
<comment type="caution">
    <text evidence="6">The sequence shown here is derived from an EMBL/GenBank/DDBJ whole genome shotgun (WGS) entry which is preliminary data.</text>
</comment>
<evidence type="ECO:0000313" key="6">
    <source>
        <dbReference type="EMBL" id="TYR66427.1"/>
    </source>
</evidence>
<accession>A0A5D4JLW8</accession>
<evidence type="ECO:0000256" key="1">
    <source>
        <dbReference type="ARBA" id="ARBA00022450"/>
    </source>
</evidence>
<dbReference type="GO" id="GO:0004312">
    <property type="term" value="F:fatty acid synthase activity"/>
    <property type="evidence" value="ECO:0007669"/>
    <property type="project" value="TreeGrafter"/>
</dbReference>
<keyword evidence="4" id="KW-0511">Multifunctional enzyme</keyword>
<gene>
    <name evidence="6" type="ORF">FY004_00920</name>
</gene>
<dbReference type="PROSITE" id="PS00012">
    <property type="entry name" value="PHOSPHOPANTETHEINE"/>
    <property type="match status" value="1"/>
</dbReference>
<keyword evidence="7" id="KW-1185">Reference proteome</keyword>
<dbReference type="InterPro" id="IPR009081">
    <property type="entry name" value="PP-bd_ACP"/>
</dbReference>
<dbReference type="PANTHER" id="PTHR43775:SF51">
    <property type="entry name" value="INACTIVE PHENOLPHTHIOCEROL SYNTHESIS POLYKETIDE SYNTHASE TYPE I PKS1-RELATED"/>
    <property type="match status" value="1"/>
</dbReference>
<dbReference type="PANTHER" id="PTHR43775">
    <property type="entry name" value="FATTY ACID SYNTHASE"/>
    <property type="match status" value="1"/>
</dbReference>